<dbReference type="InterPro" id="IPR046335">
    <property type="entry name" value="LacI/GalR-like_sensor"/>
</dbReference>
<dbReference type="SUPFAM" id="SSF53822">
    <property type="entry name" value="Periplasmic binding protein-like I"/>
    <property type="match status" value="1"/>
</dbReference>
<evidence type="ECO:0000259" key="5">
    <source>
        <dbReference type="PROSITE" id="PS50943"/>
    </source>
</evidence>
<evidence type="ECO:0000256" key="3">
    <source>
        <dbReference type="ARBA" id="ARBA00023163"/>
    </source>
</evidence>
<feature type="domain" description="HTH lacI-type" evidence="4">
    <location>
        <begin position="4"/>
        <end position="59"/>
    </location>
</feature>
<reference evidence="6 7" key="1">
    <citation type="submission" date="2023-07" db="EMBL/GenBank/DDBJ databases">
        <title>Genomic Encyclopedia of Type Strains, Phase IV (KMG-IV): sequencing the most valuable type-strain genomes for metagenomic binning, comparative biology and taxonomic classification.</title>
        <authorList>
            <person name="Goeker M."/>
        </authorList>
    </citation>
    <scope>NUCLEOTIDE SEQUENCE [LARGE SCALE GENOMIC DNA]</scope>
    <source>
        <strain evidence="6 7">DSM 20694</strain>
    </source>
</reference>
<evidence type="ECO:0000313" key="6">
    <source>
        <dbReference type="EMBL" id="MDQ0150423.1"/>
    </source>
</evidence>
<dbReference type="CDD" id="cd01392">
    <property type="entry name" value="HTH_LacI"/>
    <property type="match status" value="1"/>
</dbReference>
<dbReference type="Gene3D" id="3.40.50.2300">
    <property type="match status" value="2"/>
</dbReference>
<sequence length="339" mass="38982">MKNITIKDIASMAGTSKTTVSFYLNGKSDRMSTETKLKIEKIIRETNYSPSFVARSLTYKRTNLIGVIVADICSPFSSAIVKEIDMAARKEGYQIIVGSSKFDFKNEEKYINKMLDMGVDGFIIQATTKFSKFIDKIKGQGKKLLLLDSVNSNFKGSFVKINNFDITKEAIENLIYKGYNNFILLTRNPKISMTIQERKKAFTETLERHKINYSVELIDDEIKRENIKKAIDNTLKKESKNLIFTVDGEILQKAYDYIKDKGLNIPNEVGIIGFEDRRWTYYANPSVTTISQPVHDEGKYAARILINMIEENKESLKSFIFFCNINWKESTNLKIKDKY</sequence>
<keyword evidence="3" id="KW-0804">Transcription</keyword>
<evidence type="ECO:0000256" key="1">
    <source>
        <dbReference type="ARBA" id="ARBA00023015"/>
    </source>
</evidence>
<comment type="caution">
    <text evidence="6">The sequence shown here is derived from an EMBL/GenBank/DDBJ whole genome shotgun (WGS) entry which is preliminary data.</text>
</comment>
<protein>
    <submittedName>
        <fullName evidence="6">DNA-binding LacI/PurR family transcriptional regulator</fullName>
    </submittedName>
</protein>
<gene>
    <name evidence="6" type="ORF">J2S18_002370</name>
</gene>
<name>A0ABT9UVR8_9FIRM</name>
<dbReference type="RefSeq" id="WP_307487097.1">
    <property type="nucleotide sequence ID" value="NZ_JAUSUF010000009.1"/>
</dbReference>
<dbReference type="InterPro" id="IPR010982">
    <property type="entry name" value="Lambda_DNA-bd_dom_sf"/>
</dbReference>
<proteinExistence type="predicted"/>
<organism evidence="6 7">
    <name type="scientific">Eubacterium multiforme</name>
    <dbReference type="NCBI Taxonomy" id="83339"/>
    <lineage>
        <taxon>Bacteria</taxon>
        <taxon>Bacillati</taxon>
        <taxon>Bacillota</taxon>
        <taxon>Clostridia</taxon>
        <taxon>Eubacteriales</taxon>
        <taxon>Eubacteriaceae</taxon>
        <taxon>Eubacterium</taxon>
    </lineage>
</organism>
<evidence type="ECO:0000259" key="4">
    <source>
        <dbReference type="PROSITE" id="PS50932"/>
    </source>
</evidence>
<dbReference type="InterPro" id="IPR000843">
    <property type="entry name" value="HTH_LacI"/>
</dbReference>
<dbReference type="PROSITE" id="PS50943">
    <property type="entry name" value="HTH_CROC1"/>
    <property type="match status" value="1"/>
</dbReference>
<evidence type="ECO:0000313" key="7">
    <source>
        <dbReference type="Proteomes" id="UP001228504"/>
    </source>
</evidence>
<dbReference type="SMART" id="SM00354">
    <property type="entry name" value="HTH_LACI"/>
    <property type="match status" value="1"/>
</dbReference>
<dbReference type="PANTHER" id="PTHR30146">
    <property type="entry name" value="LACI-RELATED TRANSCRIPTIONAL REPRESSOR"/>
    <property type="match status" value="1"/>
</dbReference>
<keyword evidence="7" id="KW-1185">Reference proteome</keyword>
<dbReference type="Proteomes" id="UP001228504">
    <property type="component" value="Unassembled WGS sequence"/>
</dbReference>
<dbReference type="InterPro" id="IPR001387">
    <property type="entry name" value="Cro/C1-type_HTH"/>
</dbReference>
<dbReference type="PANTHER" id="PTHR30146:SF154">
    <property type="entry name" value="TRANSCRIPTION REGULATOR, MEMBER OF GALR FAMILY"/>
    <property type="match status" value="1"/>
</dbReference>
<feature type="domain" description="HTH cro/C1-type" evidence="5">
    <location>
        <begin position="2"/>
        <end position="49"/>
    </location>
</feature>
<keyword evidence="2 6" id="KW-0238">DNA-binding</keyword>
<evidence type="ECO:0000256" key="2">
    <source>
        <dbReference type="ARBA" id="ARBA00023125"/>
    </source>
</evidence>
<keyword evidence="1" id="KW-0805">Transcription regulation</keyword>
<dbReference type="SUPFAM" id="SSF47413">
    <property type="entry name" value="lambda repressor-like DNA-binding domains"/>
    <property type="match status" value="1"/>
</dbReference>
<accession>A0ABT9UVR8</accession>
<dbReference type="Pfam" id="PF13377">
    <property type="entry name" value="Peripla_BP_3"/>
    <property type="match status" value="1"/>
</dbReference>
<dbReference type="Pfam" id="PF00356">
    <property type="entry name" value="LacI"/>
    <property type="match status" value="1"/>
</dbReference>
<dbReference type="PROSITE" id="PS50932">
    <property type="entry name" value="HTH_LACI_2"/>
    <property type="match status" value="1"/>
</dbReference>
<dbReference type="EMBL" id="JAUSUF010000009">
    <property type="protein sequence ID" value="MDQ0150423.1"/>
    <property type="molecule type" value="Genomic_DNA"/>
</dbReference>
<dbReference type="Gene3D" id="1.10.260.40">
    <property type="entry name" value="lambda repressor-like DNA-binding domains"/>
    <property type="match status" value="1"/>
</dbReference>
<dbReference type="GO" id="GO:0003677">
    <property type="term" value="F:DNA binding"/>
    <property type="evidence" value="ECO:0007669"/>
    <property type="project" value="UniProtKB-KW"/>
</dbReference>
<dbReference type="InterPro" id="IPR028082">
    <property type="entry name" value="Peripla_BP_I"/>
</dbReference>